<gene>
    <name evidence="1" type="ORF">GCM10011529_16280</name>
</gene>
<accession>A0A917E6X0</accession>
<keyword evidence="2" id="KW-1185">Reference proteome</keyword>
<dbReference type="EMBL" id="BMJM01000005">
    <property type="protein sequence ID" value="GGE10637.1"/>
    <property type="molecule type" value="Genomic_DNA"/>
</dbReference>
<reference evidence="1" key="2">
    <citation type="submission" date="2020-09" db="EMBL/GenBank/DDBJ databases">
        <authorList>
            <person name="Sun Q."/>
            <person name="Zhou Y."/>
        </authorList>
    </citation>
    <scope>NUCLEOTIDE SEQUENCE</scope>
    <source>
        <strain evidence="1">CGMCC 1.15519</strain>
    </source>
</reference>
<reference evidence="1" key="1">
    <citation type="journal article" date="2014" name="Int. J. Syst. Evol. Microbiol.">
        <title>Complete genome sequence of Corynebacterium casei LMG S-19264T (=DSM 44701T), isolated from a smear-ripened cheese.</title>
        <authorList>
            <consortium name="US DOE Joint Genome Institute (JGI-PGF)"/>
            <person name="Walter F."/>
            <person name="Albersmeier A."/>
            <person name="Kalinowski J."/>
            <person name="Ruckert C."/>
        </authorList>
    </citation>
    <scope>NUCLEOTIDE SEQUENCE</scope>
    <source>
        <strain evidence="1">CGMCC 1.15519</strain>
    </source>
</reference>
<evidence type="ECO:0000313" key="1">
    <source>
        <dbReference type="EMBL" id="GGE10637.1"/>
    </source>
</evidence>
<dbReference type="AlphaFoldDB" id="A0A917E6X0"/>
<sequence length="89" mass="10186">MQTRRAQKPITIRSDRAASRLALLTRDGRSQAQVIEEALEAMPVPALPDERAERLARIDAILDQLRQRTDIPSMAEFDAREYDERGNPR</sequence>
<name>A0A917E6X0_9SPHN</name>
<dbReference type="Proteomes" id="UP000635071">
    <property type="component" value="Unassembled WGS sequence"/>
</dbReference>
<comment type="caution">
    <text evidence="1">The sequence shown here is derived from an EMBL/GenBank/DDBJ whole genome shotgun (WGS) entry which is preliminary data.</text>
</comment>
<evidence type="ECO:0000313" key="2">
    <source>
        <dbReference type="Proteomes" id="UP000635071"/>
    </source>
</evidence>
<protein>
    <submittedName>
        <fullName evidence="1">Uncharacterized protein</fullName>
    </submittedName>
</protein>
<proteinExistence type="predicted"/>
<organism evidence="1 2">
    <name type="scientific">Sandarakinorhabdus glacialis</name>
    <dbReference type="NCBI Taxonomy" id="1614636"/>
    <lineage>
        <taxon>Bacteria</taxon>
        <taxon>Pseudomonadati</taxon>
        <taxon>Pseudomonadota</taxon>
        <taxon>Alphaproteobacteria</taxon>
        <taxon>Sphingomonadales</taxon>
        <taxon>Sphingosinicellaceae</taxon>
        <taxon>Sandarakinorhabdus</taxon>
    </lineage>
</organism>